<keyword evidence="2" id="KW-1185">Reference proteome</keyword>
<reference evidence="2" key="1">
    <citation type="submission" date="2016-12" db="EMBL/GenBank/DDBJ databases">
        <authorList>
            <person name="Brunel B."/>
        </authorList>
    </citation>
    <scope>NUCLEOTIDE SEQUENCE [LARGE SCALE GENOMIC DNA]</scope>
</reference>
<evidence type="ECO:0000313" key="2">
    <source>
        <dbReference type="Proteomes" id="UP000245698"/>
    </source>
</evidence>
<proteinExistence type="predicted"/>
<dbReference type="AlphaFoldDB" id="A0A2P9ATR7"/>
<sequence>MRNTAAVQLTGKSHSQPLFPFHFSPHFMLQALERRASTWTHKVRSKTLNLCIVLPKIDDFRADATEGLMRRATGGTADWRGTTQ</sequence>
<accession>A0A2P9ATR7</accession>
<evidence type="ECO:0000313" key="1">
    <source>
        <dbReference type="EMBL" id="SJM34552.1"/>
    </source>
</evidence>
<organism evidence="1 2">
    <name type="scientific">Mesorhizobium delmotii</name>
    <dbReference type="NCBI Taxonomy" id="1631247"/>
    <lineage>
        <taxon>Bacteria</taxon>
        <taxon>Pseudomonadati</taxon>
        <taxon>Pseudomonadota</taxon>
        <taxon>Alphaproteobacteria</taxon>
        <taxon>Hyphomicrobiales</taxon>
        <taxon>Phyllobacteriaceae</taxon>
        <taxon>Mesorhizobium</taxon>
    </lineage>
</organism>
<name>A0A2P9ATR7_9HYPH</name>
<protein>
    <submittedName>
        <fullName evidence="1">Uncharacterized protein</fullName>
    </submittedName>
</protein>
<dbReference type="Proteomes" id="UP000245698">
    <property type="component" value="Unassembled WGS sequence"/>
</dbReference>
<dbReference type="EMBL" id="FUIG01000057">
    <property type="protein sequence ID" value="SJM34552.1"/>
    <property type="molecule type" value="Genomic_DNA"/>
</dbReference>
<gene>
    <name evidence="1" type="ORF">BQ8482_480035</name>
</gene>